<organism evidence="3 4">
    <name type="scientific">Phytophthora citrophthora</name>
    <dbReference type="NCBI Taxonomy" id="4793"/>
    <lineage>
        <taxon>Eukaryota</taxon>
        <taxon>Sar</taxon>
        <taxon>Stramenopiles</taxon>
        <taxon>Oomycota</taxon>
        <taxon>Peronosporomycetes</taxon>
        <taxon>Peronosporales</taxon>
        <taxon>Peronosporaceae</taxon>
        <taxon>Phytophthora</taxon>
    </lineage>
</organism>
<dbReference type="Pfam" id="PF09409">
    <property type="entry name" value="PUB"/>
    <property type="match status" value="1"/>
</dbReference>
<dbReference type="Proteomes" id="UP001259832">
    <property type="component" value="Unassembled WGS sequence"/>
</dbReference>
<evidence type="ECO:0000313" key="3">
    <source>
        <dbReference type="EMBL" id="KAK1928768.1"/>
    </source>
</evidence>
<dbReference type="InterPro" id="IPR018997">
    <property type="entry name" value="PUB_domain"/>
</dbReference>
<protein>
    <submittedName>
        <fullName evidence="3">Peptide-N(4)-(N-acetyl-beta-glucosaminyl)asparagine amidase</fullName>
    </submittedName>
</protein>
<reference evidence="3" key="1">
    <citation type="submission" date="2023-08" db="EMBL/GenBank/DDBJ databases">
        <title>Reference Genome Resource for the Citrus Pathogen Phytophthora citrophthora.</title>
        <authorList>
            <person name="Moller H."/>
            <person name="Coetzee B."/>
            <person name="Rose L.J."/>
            <person name="Van Niekerk J.M."/>
        </authorList>
    </citation>
    <scope>NUCLEOTIDE SEQUENCE</scope>
    <source>
        <strain evidence="3">STE-U-9442</strain>
    </source>
</reference>
<accession>A0AAD9FZC3</accession>
<dbReference type="AlphaFoldDB" id="A0AAD9FZC3"/>
<feature type="compositionally biased region" description="Low complexity" evidence="1">
    <location>
        <begin position="134"/>
        <end position="145"/>
    </location>
</feature>
<evidence type="ECO:0000259" key="2">
    <source>
        <dbReference type="Pfam" id="PF09409"/>
    </source>
</evidence>
<evidence type="ECO:0000313" key="4">
    <source>
        <dbReference type="Proteomes" id="UP001259832"/>
    </source>
</evidence>
<keyword evidence="4" id="KW-1185">Reference proteome</keyword>
<dbReference type="Gene3D" id="1.20.58.2190">
    <property type="match status" value="1"/>
</dbReference>
<dbReference type="InterPro" id="IPR036339">
    <property type="entry name" value="PUB-like_dom_sf"/>
</dbReference>
<sequence>MRWPVHNLLERSDTPRGILVTMDWLKKKKEAAQQAAAKISNKRTAFRGEGNVLGGSGSSSAAAPPSAASRGPSIKLPFTSQKPPALSAEEQQKRREQQAKALDERGNAWEKRVTNARKARLQQEEEQENKFQYAEPASASASEPAPSGPPPVVLSNEEVKARELQNAHQQMGFNPYAATFSSSTQAVSAMNSIGGGAPPPPPAAAGSDGSMPPAAPFASIPEVAAPNGVLASSEAEENGAVYVLLRQDPVRAITAAETLIKMLANVVKNPQEEKFRKIRLSNATIQSKLVAVPGAVDILKEAGFSRIEIDGEAYLMLTADTFQAERVQSAVDRTEVALIQLQHDSA</sequence>
<feature type="compositionally biased region" description="Low complexity" evidence="1">
    <location>
        <begin position="58"/>
        <end position="73"/>
    </location>
</feature>
<gene>
    <name evidence="3" type="ORF">P3T76_015706</name>
</gene>
<dbReference type="PANTHER" id="PTHR47694">
    <property type="entry name" value="PLANT UBX DOMAIN-CONTAINING PROTEIN 2"/>
    <property type="match status" value="1"/>
</dbReference>
<feature type="region of interest" description="Disordered" evidence="1">
    <location>
        <begin position="36"/>
        <end position="153"/>
    </location>
</feature>
<comment type="caution">
    <text evidence="3">The sequence shown here is derived from an EMBL/GenBank/DDBJ whole genome shotgun (WGS) entry which is preliminary data.</text>
</comment>
<dbReference type="SMART" id="SM00580">
    <property type="entry name" value="PUG"/>
    <property type="match status" value="1"/>
</dbReference>
<feature type="domain" description="PUB" evidence="2">
    <location>
        <begin position="253"/>
        <end position="321"/>
    </location>
</feature>
<evidence type="ECO:0000256" key="1">
    <source>
        <dbReference type="SAM" id="MobiDB-lite"/>
    </source>
</evidence>
<dbReference type="SUPFAM" id="SSF143503">
    <property type="entry name" value="PUG domain-like"/>
    <property type="match status" value="1"/>
</dbReference>
<dbReference type="PANTHER" id="PTHR47694:SF1">
    <property type="entry name" value="PLANT UBX DOMAIN-CONTAINING PROTEIN 2"/>
    <property type="match status" value="1"/>
</dbReference>
<name>A0AAD9FZC3_9STRA</name>
<dbReference type="EMBL" id="JASMQC010000057">
    <property type="protein sequence ID" value="KAK1928768.1"/>
    <property type="molecule type" value="Genomic_DNA"/>
</dbReference>
<dbReference type="CDD" id="cd09212">
    <property type="entry name" value="PUB"/>
    <property type="match status" value="1"/>
</dbReference>
<feature type="compositionally biased region" description="Basic and acidic residues" evidence="1">
    <location>
        <begin position="90"/>
        <end position="113"/>
    </location>
</feature>
<feature type="region of interest" description="Disordered" evidence="1">
    <location>
        <begin position="189"/>
        <end position="218"/>
    </location>
</feature>
<proteinExistence type="predicted"/>